<evidence type="ECO:0000259" key="3">
    <source>
        <dbReference type="SMART" id="SM01175"/>
    </source>
</evidence>
<feature type="compositionally biased region" description="Low complexity" evidence="2">
    <location>
        <begin position="181"/>
        <end position="197"/>
    </location>
</feature>
<dbReference type="Pfam" id="PF21054">
    <property type="entry name" value="RUBC_PIKBD"/>
    <property type="match status" value="1"/>
</dbReference>
<organism evidence="4 5">
    <name type="scientific">Oryzias latipes</name>
    <name type="common">Japanese rice fish</name>
    <name type="synonym">Japanese killifish</name>
    <dbReference type="NCBI Taxonomy" id="8090"/>
    <lineage>
        <taxon>Eukaryota</taxon>
        <taxon>Metazoa</taxon>
        <taxon>Chordata</taxon>
        <taxon>Craniata</taxon>
        <taxon>Vertebrata</taxon>
        <taxon>Euteleostomi</taxon>
        <taxon>Actinopterygii</taxon>
        <taxon>Neopterygii</taxon>
        <taxon>Teleostei</taxon>
        <taxon>Neoteleostei</taxon>
        <taxon>Acanthomorphata</taxon>
        <taxon>Ovalentaria</taxon>
        <taxon>Atherinomorphae</taxon>
        <taxon>Beloniformes</taxon>
        <taxon>Adrianichthyidae</taxon>
        <taxon>Oryziinae</taxon>
        <taxon>Oryzias</taxon>
    </lineage>
</organism>
<feature type="region of interest" description="Disordered" evidence="2">
    <location>
        <begin position="36"/>
        <end position="197"/>
    </location>
</feature>
<dbReference type="Ensembl" id="ENSORLT00020005516.1">
    <property type="protein sequence ID" value="ENSORLP00020005890.1"/>
    <property type="gene ID" value="ENSORLG00020006714.1"/>
</dbReference>
<dbReference type="SMART" id="SM01175">
    <property type="entry name" value="DUF4206"/>
    <property type="match status" value="1"/>
</dbReference>
<reference evidence="4" key="4">
    <citation type="submission" date="2025-09" db="UniProtKB">
        <authorList>
            <consortium name="Ensembl"/>
        </authorList>
    </citation>
    <scope>IDENTIFICATION</scope>
    <source>
        <strain evidence="4">HNI</strain>
    </source>
</reference>
<feature type="compositionally biased region" description="Polar residues" evidence="2">
    <location>
        <begin position="520"/>
        <end position="529"/>
    </location>
</feature>
<feature type="compositionally biased region" description="Polar residues" evidence="2">
    <location>
        <begin position="337"/>
        <end position="359"/>
    </location>
</feature>
<feature type="compositionally biased region" description="Basic and acidic residues" evidence="2">
    <location>
        <begin position="105"/>
        <end position="120"/>
    </location>
</feature>
<dbReference type="Pfam" id="PF13901">
    <property type="entry name" value="RH_dom"/>
    <property type="match status" value="1"/>
</dbReference>
<sequence length="866" mass="96228">MMGSSRGVSSSSFTGQYVSWFVDSAESPVPASLTHASTLHGVPENNQSAAGSSKGPLLLLSSPETCGGDASTFPKKLPQGTFSRRKALRRTRPGLLQTDSHSPAKHTEKGRKNDKAEKHQNIFSSSEEEPKPHERNILNKEKPLPLSPRGGNFLLPRSSPVLSRRPRPLSWHGRRTPPADPSSLELSSSSSGSAPLKASSVENLGFKARSSRCTFTVQVDEAWNNGLSSDRNSVGLSSDRNSVGLSSDRNSVGLSSDRNSVGLSSDRNSVCLSSDRNSVGLSSDRNSIGLSSNRNSVGLSSDRNSVGLSSNRNSIGLSSNRNSVGLSSDRNSIGLSSNRNSVGLSSDRNSILSSHSQPESVDGDSWQIFQRRRNEDCYRSSSCDKERVCSGVSDFSADIFKACCELEKENAHFIVVDMVLEVLEGAKWTLSFDETIALLEKHQNMDQNMHTGSAQHSPLHKHNCKAHRHTQDHSKHGGEPERNKHMPSEDDIGISHTRSDEPTEGQDDKESRDNKPEQQPKMNSVLSTDSGFEDYVLDTTLLSTDSDTNSAEYLAQRLVSQFKRKWLPPHKLCRGRQSLRSSLQELPGTEGVVSSRASLTEEIQIRTRMRGSLTWAPPCFQIIFTLHPSHRRSEMVALQNFLCAGCGTEVEPRYIKKLRYCEYLGRYFCDCCHSGSESVIPARILSCWDFSRYSVSDFSKHLLDCVWHEPLFDLACVGTTLCSRVKELSKFRDLQEQLMGIKKLLKACRFSGRVLAEFDQLPTHLTEVPLFFSINDLLRAKKGQLAAPARALLLSATSHVESCELCLSRGFICEFCRQKDVIFPFQRNICKRCKVCRACFHKHCFMERNCPKCARIQSRTEVQMRP</sequence>
<feature type="compositionally biased region" description="Low complexity" evidence="2">
    <location>
        <begin position="154"/>
        <end position="163"/>
    </location>
</feature>
<dbReference type="InterPro" id="IPR052428">
    <property type="entry name" value="Autophagy_HostDef_Reg"/>
</dbReference>
<evidence type="ECO:0000256" key="2">
    <source>
        <dbReference type="SAM" id="MobiDB-lite"/>
    </source>
</evidence>
<protein>
    <recommendedName>
        <fullName evidence="3">Rubicon Homology domain-containing protein</fullName>
    </recommendedName>
</protein>
<feature type="compositionally biased region" description="Basic and acidic residues" evidence="2">
    <location>
        <begin position="128"/>
        <end position="143"/>
    </location>
</feature>
<feature type="compositionally biased region" description="Basic residues" evidence="2">
    <location>
        <begin position="164"/>
        <end position="175"/>
    </location>
</feature>
<proteinExistence type="predicted"/>
<feature type="compositionally biased region" description="Basic and acidic residues" evidence="2">
    <location>
        <begin position="497"/>
        <end position="518"/>
    </location>
</feature>
<dbReference type="GO" id="GO:0006914">
    <property type="term" value="P:autophagy"/>
    <property type="evidence" value="ECO:0007669"/>
    <property type="project" value="UniProtKB-KW"/>
</dbReference>
<feature type="compositionally biased region" description="Basic residues" evidence="2">
    <location>
        <begin position="83"/>
        <end position="92"/>
    </location>
</feature>
<feature type="compositionally biased region" description="Low complexity" evidence="2">
    <location>
        <begin position="48"/>
        <end position="63"/>
    </location>
</feature>
<dbReference type="Proteomes" id="UP000265180">
    <property type="component" value="Chromosome 21"/>
</dbReference>
<evidence type="ECO:0000313" key="4">
    <source>
        <dbReference type="Ensembl" id="ENSORLP00020005890.1"/>
    </source>
</evidence>
<feature type="compositionally biased region" description="Basic and acidic residues" evidence="2">
    <location>
        <begin position="469"/>
        <end position="488"/>
    </location>
</feature>
<evidence type="ECO:0000256" key="1">
    <source>
        <dbReference type="ARBA" id="ARBA00023006"/>
    </source>
</evidence>
<reference evidence="4" key="3">
    <citation type="submission" date="2025-08" db="UniProtKB">
        <authorList>
            <consortium name="Ensembl"/>
        </authorList>
    </citation>
    <scope>IDENTIFICATION</scope>
    <source>
        <strain evidence="4">HNI</strain>
    </source>
</reference>
<name>A0A3P9KBQ6_ORYLA</name>
<feature type="region of interest" description="Disordered" evidence="2">
    <location>
        <begin position="226"/>
        <end position="305"/>
    </location>
</feature>
<feature type="compositionally biased region" description="Basic residues" evidence="2">
    <location>
        <begin position="458"/>
        <end position="468"/>
    </location>
</feature>
<dbReference type="InterPro" id="IPR048569">
    <property type="entry name" value="RUBC_PIKBD"/>
</dbReference>
<dbReference type="PANTHER" id="PTHR45971">
    <property type="entry name" value="PHOX (PX) DOMAIN-CONTAINING PROTEIN"/>
    <property type="match status" value="1"/>
</dbReference>
<dbReference type="PANTHER" id="PTHR45971:SF2">
    <property type="entry name" value="PROTEIN ASSOCIATED WITH UVRAG AS AUTOPHAGY ENHANCER"/>
    <property type="match status" value="1"/>
</dbReference>
<dbReference type="InterPro" id="IPR025258">
    <property type="entry name" value="RH_dom"/>
</dbReference>
<reference evidence="4 5" key="2">
    <citation type="submission" date="2017-04" db="EMBL/GenBank/DDBJ databases">
        <title>CpG methylation of centromeres and impact of large insertions on vertebrate speciation.</title>
        <authorList>
            <person name="Ichikawa K."/>
            <person name="Yoshimura J."/>
            <person name="Morishita S."/>
        </authorList>
    </citation>
    <scope>NUCLEOTIDE SEQUENCE</scope>
    <source>
        <strain evidence="4 5">HNI</strain>
    </source>
</reference>
<dbReference type="AlphaFoldDB" id="A0A3P9KBQ6"/>
<accession>A0A3P9KBQ6</accession>
<feature type="region of interest" description="Disordered" evidence="2">
    <location>
        <begin position="337"/>
        <end position="364"/>
    </location>
</feature>
<keyword evidence="1" id="KW-0072">Autophagy</keyword>
<feature type="domain" description="Rubicon Homology" evidence="3">
    <location>
        <begin position="659"/>
        <end position="860"/>
    </location>
</feature>
<evidence type="ECO:0000313" key="5">
    <source>
        <dbReference type="Proteomes" id="UP000265180"/>
    </source>
</evidence>
<feature type="region of interest" description="Disordered" evidence="2">
    <location>
        <begin position="448"/>
        <end position="529"/>
    </location>
</feature>
<reference key="1">
    <citation type="journal article" date="2007" name="Nature">
        <title>The medaka draft genome and insights into vertebrate genome evolution.</title>
        <authorList>
            <person name="Kasahara M."/>
            <person name="Naruse K."/>
            <person name="Sasaki S."/>
            <person name="Nakatani Y."/>
            <person name="Qu W."/>
            <person name="Ahsan B."/>
            <person name="Yamada T."/>
            <person name="Nagayasu Y."/>
            <person name="Doi K."/>
            <person name="Kasai Y."/>
            <person name="Jindo T."/>
            <person name="Kobayashi D."/>
            <person name="Shimada A."/>
            <person name="Toyoda A."/>
            <person name="Kuroki Y."/>
            <person name="Fujiyama A."/>
            <person name="Sasaki T."/>
            <person name="Shimizu A."/>
            <person name="Asakawa S."/>
            <person name="Shimizu N."/>
            <person name="Hashimoto S."/>
            <person name="Yang J."/>
            <person name="Lee Y."/>
            <person name="Matsushima K."/>
            <person name="Sugano S."/>
            <person name="Sakaizumi M."/>
            <person name="Narita T."/>
            <person name="Ohishi K."/>
            <person name="Haga S."/>
            <person name="Ohta F."/>
            <person name="Nomoto H."/>
            <person name="Nogata K."/>
            <person name="Morishita T."/>
            <person name="Endo T."/>
            <person name="Shin-I T."/>
            <person name="Takeda H."/>
            <person name="Morishita S."/>
            <person name="Kohara Y."/>
        </authorList>
    </citation>
    <scope>NUCLEOTIDE SEQUENCE [LARGE SCALE GENOMIC DNA]</scope>
    <source>
        <strain>Hd-rR</strain>
    </source>
</reference>